<dbReference type="PANTHER" id="PTHR11080:SF2">
    <property type="entry name" value="LD05707P"/>
    <property type="match status" value="1"/>
</dbReference>
<keyword evidence="2" id="KW-0378">Hydrolase</keyword>
<organism evidence="4 5">
    <name type="scientific">Phytophthora megakarya</name>
    <dbReference type="NCBI Taxonomy" id="4795"/>
    <lineage>
        <taxon>Eukaryota</taxon>
        <taxon>Sar</taxon>
        <taxon>Stramenopiles</taxon>
        <taxon>Oomycota</taxon>
        <taxon>Peronosporomycetes</taxon>
        <taxon>Peronosporales</taxon>
        <taxon>Peronosporaceae</taxon>
        <taxon>Phytophthora</taxon>
    </lineage>
</organism>
<sequence>MNKFIATVVCFACLLTTSVSKIPPALIPSAIETIYHDIVKHDVTEDAKEAEIIPLGGLAMLVIDQQVSFHPGGSFAIPTANEDATRIATFITNHTSELTQIVFTMDSHQRYHIAHSIFWTNEAGESPQPFTTISSGEIKNGVWKPRDSKLKDYVLAYTQSLEASGKFSLTIWPEHCIIGSPGHNIVPNVLTSALEWTKKSLKPIQYVMKGSSPFTEHYSALRAEYELSYDPSTSLNTALIKSLQRANKVVIVGEALSHSVNYTVRDLVAAWPKSRRSDLIILTDCSSPVPGFDERAKQFLRDMAAKGVTLMTSANFMVGQYAR</sequence>
<feature type="signal peptide" evidence="3">
    <location>
        <begin position="1"/>
        <end position="20"/>
    </location>
</feature>
<keyword evidence="3" id="KW-0732">Signal</keyword>
<dbReference type="Gene3D" id="3.40.50.850">
    <property type="entry name" value="Isochorismatase-like"/>
    <property type="match status" value="1"/>
</dbReference>
<evidence type="ECO:0000313" key="4">
    <source>
        <dbReference type="EMBL" id="OWZ08484.1"/>
    </source>
</evidence>
<reference evidence="5" key="1">
    <citation type="submission" date="2017-03" db="EMBL/GenBank/DDBJ databases">
        <title>Phytopthora megakarya and P. palmivora, two closely related causual agents of cacao black pod achieved similar genome size and gene model numbers by different mechanisms.</title>
        <authorList>
            <person name="Ali S."/>
            <person name="Shao J."/>
            <person name="Larry D.J."/>
            <person name="Kronmiller B."/>
            <person name="Shen D."/>
            <person name="Strem M.D."/>
            <person name="Melnick R.L."/>
            <person name="Guiltinan M.J."/>
            <person name="Tyler B.M."/>
            <person name="Meinhardt L.W."/>
            <person name="Bailey B.A."/>
        </authorList>
    </citation>
    <scope>NUCLEOTIDE SEQUENCE [LARGE SCALE GENOMIC DNA]</scope>
    <source>
        <strain evidence="5">zdho120</strain>
    </source>
</reference>
<proteinExistence type="inferred from homology"/>
<dbReference type="STRING" id="4795.A0A225VTJ3"/>
<evidence type="ECO:0000256" key="3">
    <source>
        <dbReference type="SAM" id="SignalP"/>
    </source>
</evidence>
<comment type="caution">
    <text evidence="4">The sequence shown here is derived from an EMBL/GenBank/DDBJ whole genome shotgun (WGS) entry which is preliminary data.</text>
</comment>
<dbReference type="InterPro" id="IPR036380">
    <property type="entry name" value="Isochorismatase-like_sf"/>
</dbReference>
<dbReference type="SUPFAM" id="SSF52499">
    <property type="entry name" value="Isochorismatase-like hydrolases"/>
    <property type="match status" value="1"/>
</dbReference>
<dbReference type="AlphaFoldDB" id="A0A225VTJ3"/>
<dbReference type="EMBL" id="NBNE01003137">
    <property type="protein sequence ID" value="OWZ08484.1"/>
    <property type="molecule type" value="Genomic_DNA"/>
</dbReference>
<dbReference type="GO" id="GO:0016787">
    <property type="term" value="F:hydrolase activity"/>
    <property type="evidence" value="ECO:0007669"/>
    <property type="project" value="UniProtKB-KW"/>
</dbReference>
<dbReference type="PANTHER" id="PTHR11080">
    <property type="entry name" value="PYRAZINAMIDASE/NICOTINAMIDASE"/>
    <property type="match status" value="1"/>
</dbReference>
<protein>
    <recommendedName>
        <fullName evidence="6">Isochorismatase-like domain-containing protein</fullName>
    </recommendedName>
</protein>
<evidence type="ECO:0000313" key="5">
    <source>
        <dbReference type="Proteomes" id="UP000198211"/>
    </source>
</evidence>
<evidence type="ECO:0008006" key="6">
    <source>
        <dbReference type="Google" id="ProtNLM"/>
    </source>
</evidence>
<comment type="similarity">
    <text evidence="1">Belongs to the isochorismatase family.</text>
</comment>
<feature type="chain" id="PRO_5012104132" description="Isochorismatase-like domain-containing protein" evidence="3">
    <location>
        <begin position="21"/>
        <end position="323"/>
    </location>
</feature>
<accession>A0A225VTJ3</accession>
<dbReference type="OrthoDB" id="1739143at2759"/>
<evidence type="ECO:0000256" key="2">
    <source>
        <dbReference type="ARBA" id="ARBA00022801"/>
    </source>
</evidence>
<dbReference type="Proteomes" id="UP000198211">
    <property type="component" value="Unassembled WGS sequence"/>
</dbReference>
<gene>
    <name evidence="4" type="ORF">PHMEG_00018966</name>
</gene>
<keyword evidence="5" id="KW-1185">Reference proteome</keyword>
<evidence type="ECO:0000256" key="1">
    <source>
        <dbReference type="ARBA" id="ARBA00006336"/>
    </source>
</evidence>
<name>A0A225VTJ3_9STRA</name>
<dbReference type="InterPro" id="IPR052347">
    <property type="entry name" value="Isochorismatase_Nicotinamidase"/>
</dbReference>